<name>A0ABW1C8Y9_9ACTN</name>
<dbReference type="SUPFAM" id="SSF81301">
    <property type="entry name" value="Nucleotidyltransferase"/>
    <property type="match status" value="1"/>
</dbReference>
<protein>
    <recommendedName>
        <fullName evidence="3">Nucleotidyltransferase family protein</fullName>
    </recommendedName>
</protein>
<dbReference type="InterPro" id="IPR043519">
    <property type="entry name" value="NT_sf"/>
</dbReference>
<comment type="caution">
    <text evidence="1">The sequence shown here is derived from an EMBL/GenBank/DDBJ whole genome shotgun (WGS) entry which is preliminary data.</text>
</comment>
<sequence>MKAIDHPLVRALLALALPADDFVIAGSGPLLAHGIRSDIGDLDVVARGKAWSKAQALAESSPAPFGEGVKRILLQGGEIEILNGWFPEIWTVDSLIERADVIDGIKYASLQDVCRWKQKLNRPKDQEDLALIACYMSRAMPS</sequence>
<dbReference type="Proteomes" id="UP001596096">
    <property type="component" value="Unassembled WGS sequence"/>
</dbReference>
<organism evidence="1 2">
    <name type="scientific">Nonomuraea harbinensis</name>
    <dbReference type="NCBI Taxonomy" id="1286938"/>
    <lineage>
        <taxon>Bacteria</taxon>
        <taxon>Bacillati</taxon>
        <taxon>Actinomycetota</taxon>
        <taxon>Actinomycetes</taxon>
        <taxon>Streptosporangiales</taxon>
        <taxon>Streptosporangiaceae</taxon>
        <taxon>Nonomuraea</taxon>
    </lineage>
</organism>
<keyword evidence="2" id="KW-1185">Reference proteome</keyword>
<accession>A0ABW1C8Y9</accession>
<evidence type="ECO:0000313" key="1">
    <source>
        <dbReference type="EMBL" id="MFC5822163.1"/>
    </source>
</evidence>
<dbReference type="RefSeq" id="WP_246641413.1">
    <property type="nucleotide sequence ID" value="NZ_JAHKRN010000104.1"/>
</dbReference>
<evidence type="ECO:0000313" key="2">
    <source>
        <dbReference type="Proteomes" id="UP001596096"/>
    </source>
</evidence>
<dbReference type="EMBL" id="JBHSNW010000054">
    <property type="protein sequence ID" value="MFC5822163.1"/>
    <property type="molecule type" value="Genomic_DNA"/>
</dbReference>
<proteinExistence type="predicted"/>
<gene>
    <name evidence="1" type="ORF">ACFPUY_44385</name>
</gene>
<reference evidence="2" key="1">
    <citation type="journal article" date="2019" name="Int. J. Syst. Evol. Microbiol.">
        <title>The Global Catalogue of Microorganisms (GCM) 10K type strain sequencing project: providing services to taxonomists for standard genome sequencing and annotation.</title>
        <authorList>
            <consortium name="The Broad Institute Genomics Platform"/>
            <consortium name="The Broad Institute Genome Sequencing Center for Infectious Disease"/>
            <person name="Wu L."/>
            <person name="Ma J."/>
        </authorList>
    </citation>
    <scope>NUCLEOTIDE SEQUENCE [LARGE SCALE GENOMIC DNA]</scope>
    <source>
        <strain evidence="2">CGMCC 4.7106</strain>
    </source>
</reference>
<evidence type="ECO:0008006" key="3">
    <source>
        <dbReference type="Google" id="ProtNLM"/>
    </source>
</evidence>